<evidence type="ECO:0000313" key="1">
    <source>
        <dbReference type="EMBL" id="KAG8448681.1"/>
    </source>
</evidence>
<keyword evidence="2" id="KW-1185">Reference proteome</keyword>
<sequence length="364" mass="41017">MSLCVRKIRVTHGIGSRWRNGVQGAVTGRVRAEQRLQEIGWLPEMNPSIVYPSLFKTPLPPATTITFSCSRPSRVRLYPSVNGWEKHQKHQRSTLVLQRTKTLSQKTLSKNIPFAIVESINSMDRDIGHLNSTQLECFRGLFEPGVCRTPYQAMALPIPGSKQGVLAFHPSMKIEASPMPGDNNPDMEQHLALMHAKLREELPKFLLKSLDYSIYRKDVEFLSSILGIHTRGIILYQLLLTVSRFLFLSYYSNSHISVLKLTSHPETCSIQARWSISGLPLHSLLFNFYRTDKVELYKSYDAYSTFYLASDGLIRLHKLEQVMPSQPIAVPKKTILTAALVALGLGEDRPALHLLSSPKAPAKP</sequence>
<evidence type="ECO:0000313" key="2">
    <source>
        <dbReference type="Proteomes" id="UP000812440"/>
    </source>
</evidence>
<dbReference type="Proteomes" id="UP000812440">
    <property type="component" value="Chromosome 8_10"/>
</dbReference>
<dbReference type="EMBL" id="JAACNH010000003">
    <property type="protein sequence ID" value="KAG8448681.1"/>
    <property type="molecule type" value="Genomic_DNA"/>
</dbReference>
<dbReference type="OrthoDB" id="44820at2759"/>
<reference evidence="1" key="1">
    <citation type="thesis" date="2020" institute="ProQuest LLC" country="789 East Eisenhower Parkway, Ann Arbor, MI, USA">
        <title>Comparative Genomics and Chromosome Evolution.</title>
        <authorList>
            <person name="Mudd A.B."/>
        </authorList>
    </citation>
    <scope>NUCLEOTIDE SEQUENCE</scope>
    <source>
        <strain evidence="1">Female2</strain>
        <tissue evidence="1">Blood</tissue>
    </source>
</reference>
<gene>
    <name evidence="1" type="ORF">GDO86_015673</name>
</gene>
<proteinExistence type="predicted"/>
<protein>
    <submittedName>
        <fullName evidence="1">Uncharacterized protein</fullName>
    </submittedName>
</protein>
<dbReference type="AlphaFoldDB" id="A0A8T2K203"/>
<dbReference type="Pfam" id="PF10184">
    <property type="entry name" value="DUF2358"/>
    <property type="match status" value="1"/>
</dbReference>
<organism evidence="1 2">
    <name type="scientific">Hymenochirus boettgeri</name>
    <name type="common">Congo dwarf clawed frog</name>
    <dbReference type="NCBI Taxonomy" id="247094"/>
    <lineage>
        <taxon>Eukaryota</taxon>
        <taxon>Metazoa</taxon>
        <taxon>Chordata</taxon>
        <taxon>Craniata</taxon>
        <taxon>Vertebrata</taxon>
        <taxon>Euteleostomi</taxon>
        <taxon>Amphibia</taxon>
        <taxon>Batrachia</taxon>
        <taxon>Anura</taxon>
        <taxon>Pipoidea</taxon>
        <taxon>Pipidae</taxon>
        <taxon>Pipinae</taxon>
        <taxon>Hymenochirus</taxon>
    </lineage>
</organism>
<name>A0A8T2K203_9PIPI</name>
<comment type="caution">
    <text evidence="1">The sequence shown here is derived from an EMBL/GenBank/DDBJ whole genome shotgun (WGS) entry which is preliminary data.</text>
</comment>
<dbReference type="InterPro" id="IPR018790">
    <property type="entry name" value="DUF2358"/>
</dbReference>
<dbReference type="PANTHER" id="PTHR31094">
    <property type="entry name" value="RIKEN CDNA 2310061I04 GENE"/>
    <property type="match status" value="1"/>
</dbReference>
<dbReference type="PANTHER" id="PTHR31094:SF2">
    <property type="entry name" value="RIKEN CDNA 2310061I04 GENE"/>
    <property type="match status" value="1"/>
</dbReference>
<accession>A0A8T2K203</accession>